<evidence type="ECO:0000256" key="1">
    <source>
        <dbReference type="SAM" id="Phobius"/>
    </source>
</evidence>
<accession>A0A8H7Z9Q6</accession>
<keyword evidence="1" id="KW-0472">Membrane</keyword>
<comment type="caution">
    <text evidence="2">The sequence shown here is derived from an EMBL/GenBank/DDBJ whole genome shotgun (WGS) entry which is preliminary data.</text>
</comment>
<name>A0A8H7Z9Q6_AJECA</name>
<dbReference type="EMBL" id="JAEVHI010000001">
    <property type="protein sequence ID" value="KAG5304392.1"/>
    <property type="molecule type" value="Genomic_DNA"/>
</dbReference>
<sequence length="67" mass="7721">MLNPLIFSLYNSFKRVIISLQSVSFSRVILIEDPRLFDEMTAIQFATSISLQFCFITYSSAILFAVY</sequence>
<protein>
    <submittedName>
        <fullName evidence="2">Uncharacterized protein</fullName>
    </submittedName>
</protein>
<reference evidence="2 3" key="1">
    <citation type="submission" date="2021-01" db="EMBL/GenBank/DDBJ databases">
        <title>Chromosome-level genome assembly of a human fungal pathogen reveals clustering of transcriptionally co-regulated genes.</title>
        <authorList>
            <person name="Voorhies M."/>
            <person name="Cohen S."/>
            <person name="Shea T.P."/>
            <person name="Petrus S."/>
            <person name="Munoz J.F."/>
            <person name="Poplawski S."/>
            <person name="Goldman W.E."/>
            <person name="Michael T."/>
            <person name="Cuomo C.A."/>
            <person name="Sil A."/>
            <person name="Beyhan S."/>
        </authorList>
    </citation>
    <scope>NUCLEOTIDE SEQUENCE [LARGE SCALE GENOMIC DNA]</scope>
    <source>
        <strain evidence="2 3">G184AR</strain>
    </source>
</reference>
<evidence type="ECO:0000313" key="2">
    <source>
        <dbReference type="EMBL" id="KAG5304392.1"/>
    </source>
</evidence>
<keyword evidence="1" id="KW-0812">Transmembrane</keyword>
<gene>
    <name evidence="2" type="ORF">I7I52_02713</name>
</gene>
<organism evidence="2 3">
    <name type="scientific">Ajellomyces capsulatus</name>
    <name type="common">Darling's disease fungus</name>
    <name type="synonym">Histoplasma capsulatum</name>
    <dbReference type="NCBI Taxonomy" id="5037"/>
    <lineage>
        <taxon>Eukaryota</taxon>
        <taxon>Fungi</taxon>
        <taxon>Dikarya</taxon>
        <taxon>Ascomycota</taxon>
        <taxon>Pezizomycotina</taxon>
        <taxon>Eurotiomycetes</taxon>
        <taxon>Eurotiomycetidae</taxon>
        <taxon>Onygenales</taxon>
        <taxon>Ajellomycetaceae</taxon>
        <taxon>Histoplasma</taxon>
    </lineage>
</organism>
<dbReference type="Proteomes" id="UP000670092">
    <property type="component" value="Unassembled WGS sequence"/>
</dbReference>
<keyword evidence="1" id="KW-1133">Transmembrane helix</keyword>
<proteinExistence type="predicted"/>
<feature type="transmembrane region" description="Helical" evidence="1">
    <location>
        <begin position="42"/>
        <end position="66"/>
    </location>
</feature>
<dbReference type="AlphaFoldDB" id="A0A8H7Z9Q6"/>
<dbReference type="VEuPathDB" id="FungiDB:I7I52_02713"/>
<evidence type="ECO:0000313" key="3">
    <source>
        <dbReference type="Proteomes" id="UP000670092"/>
    </source>
</evidence>